<sequence>MTDTLPAAFDIARLSAAYAAGETDPVTVVRLAFERIRAWPDPAVWILLRDEADLLAEARALMARGPAGLPLWGIPFAVKDNI</sequence>
<comment type="caution">
    <text evidence="1">The sequence shown here is derived from an EMBL/GenBank/DDBJ whole genome shotgun (WGS) entry which is preliminary data.</text>
</comment>
<feature type="non-terminal residue" evidence="1">
    <location>
        <position position="82"/>
    </location>
</feature>
<proteinExistence type="predicted"/>
<dbReference type="Gene3D" id="3.90.1300.10">
    <property type="entry name" value="Amidase signature (AS) domain"/>
    <property type="match status" value="1"/>
</dbReference>
<reference evidence="1 2" key="1">
    <citation type="journal article" date="2018" name="Nat. Biotechnol.">
        <title>A standardized bacterial taxonomy based on genome phylogeny substantially revises the tree of life.</title>
        <authorList>
            <person name="Parks D.H."/>
            <person name="Chuvochina M."/>
            <person name="Waite D.W."/>
            <person name="Rinke C."/>
            <person name="Skarshewski A."/>
            <person name="Chaumeil P.A."/>
            <person name="Hugenholtz P."/>
        </authorList>
    </citation>
    <scope>NUCLEOTIDE SEQUENCE [LARGE SCALE GENOMIC DNA]</scope>
    <source>
        <strain evidence="1">UBA8739</strain>
    </source>
</reference>
<dbReference type="AlphaFoldDB" id="A0A3B9ILZ2"/>
<accession>A0A3B9ILZ2</accession>
<gene>
    <name evidence="1" type="ORF">DCK97_12585</name>
</gene>
<dbReference type="SUPFAM" id="SSF75304">
    <property type="entry name" value="Amidase signature (AS) enzymes"/>
    <property type="match status" value="1"/>
</dbReference>
<dbReference type="Proteomes" id="UP000257706">
    <property type="component" value="Unassembled WGS sequence"/>
</dbReference>
<protein>
    <submittedName>
        <fullName evidence="1">Allophanate hydrolase</fullName>
    </submittedName>
</protein>
<evidence type="ECO:0000313" key="2">
    <source>
        <dbReference type="Proteomes" id="UP000257706"/>
    </source>
</evidence>
<evidence type="ECO:0000313" key="1">
    <source>
        <dbReference type="EMBL" id="HAE48249.1"/>
    </source>
</evidence>
<dbReference type="EMBL" id="DMAI01000198">
    <property type="protein sequence ID" value="HAE48249.1"/>
    <property type="molecule type" value="Genomic_DNA"/>
</dbReference>
<dbReference type="InterPro" id="IPR036928">
    <property type="entry name" value="AS_sf"/>
</dbReference>
<name>A0A3B9ILZ2_9PROT</name>
<dbReference type="GO" id="GO:0016787">
    <property type="term" value="F:hydrolase activity"/>
    <property type="evidence" value="ECO:0007669"/>
    <property type="project" value="UniProtKB-KW"/>
</dbReference>
<organism evidence="1 2">
    <name type="scientific">Tistrella mobilis</name>
    <dbReference type="NCBI Taxonomy" id="171437"/>
    <lineage>
        <taxon>Bacteria</taxon>
        <taxon>Pseudomonadati</taxon>
        <taxon>Pseudomonadota</taxon>
        <taxon>Alphaproteobacteria</taxon>
        <taxon>Geminicoccales</taxon>
        <taxon>Geminicoccaceae</taxon>
        <taxon>Tistrella</taxon>
    </lineage>
</organism>
<keyword evidence="1" id="KW-0378">Hydrolase</keyword>